<sequence>MRRTAFFMLLAVVVAGAAACGDQAQPQAVASADAPAPTAPAGSAAADAVASIAFACEAADGLYATLNKQTQAHIQRGFEAEQRGDTAAVAKELQALEPMFRTVSAKFGEAADRVADPEVKVALSDLAEAASTASSFTKFSDFGAMQQLTVSAELVLIRKCRYSGYKMVNLV</sequence>
<dbReference type="RefSeq" id="WP_203746943.1">
    <property type="nucleotide sequence ID" value="NZ_BONF01000018.1"/>
</dbReference>
<keyword evidence="3" id="KW-1185">Reference proteome</keyword>
<reference evidence="2 3" key="1">
    <citation type="submission" date="2021-01" db="EMBL/GenBank/DDBJ databases">
        <title>Whole genome shotgun sequence of Catellatospora bangladeshensis NBRC 107357.</title>
        <authorList>
            <person name="Komaki H."/>
            <person name="Tamura T."/>
        </authorList>
    </citation>
    <scope>NUCLEOTIDE SEQUENCE [LARGE SCALE GENOMIC DNA]</scope>
    <source>
        <strain evidence="2 3">NBRC 107357</strain>
    </source>
</reference>
<feature type="chain" id="PRO_5035220255" description="Lipoprotein" evidence="1">
    <location>
        <begin position="25"/>
        <end position="171"/>
    </location>
</feature>
<gene>
    <name evidence="2" type="ORF">Cba03nite_34840</name>
</gene>
<dbReference type="Proteomes" id="UP000601223">
    <property type="component" value="Unassembled WGS sequence"/>
</dbReference>
<comment type="caution">
    <text evidence="2">The sequence shown here is derived from an EMBL/GenBank/DDBJ whole genome shotgun (WGS) entry which is preliminary data.</text>
</comment>
<dbReference type="EMBL" id="BONF01000018">
    <property type="protein sequence ID" value="GIF82135.1"/>
    <property type="molecule type" value="Genomic_DNA"/>
</dbReference>
<keyword evidence="1" id="KW-0732">Signal</keyword>
<organism evidence="2 3">
    <name type="scientific">Catellatospora bangladeshensis</name>
    <dbReference type="NCBI Taxonomy" id="310355"/>
    <lineage>
        <taxon>Bacteria</taxon>
        <taxon>Bacillati</taxon>
        <taxon>Actinomycetota</taxon>
        <taxon>Actinomycetes</taxon>
        <taxon>Micromonosporales</taxon>
        <taxon>Micromonosporaceae</taxon>
        <taxon>Catellatospora</taxon>
    </lineage>
</organism>
<evidence type="ECO:0008006" key="4">
    <source>
        <dbReference type="Google" id="ProtNLM"/>
    </source>
</evidence>
<proteinExistence type="predicted"/>
<dbReference type="PROSITE" id="PS51257">
    <property type="entry name" value="PROKAR_LIPOPROTEIN"/>
    <property type="match status" value="1"/>
</dbReference>
<dbReference type="AlphaFoldDB" id="A0A8J3NI68"/>
<name>A0A8J3NI68_9ACTN</name>
<accession>A0A8J3NI68</accession>
<protein>
    <recommendedName>
        <fullName evidence="4">Lipoprotein</fullName>
    </recommendedName>
</protein>
<evidence type="ECO:0000256" key="1">
    <source>
        <dbReference type="SAM" id="SignalP"/>
    </source>
</evidence>
<evidence type="ECO:0000313" key="3">
    <source>
        <dbReference type="Proteomes" id="UP000601223"/>
    </source>
</evidence>
<feature type="signal peptide" evidence="1">
    <location>
        <begin position="1"/>
        <end position="24"/>
    </location>
</feature>
<evidence type="ECO:0000313" key="2">
    <source>
        <dbReference type="EMBL" id="GIF82135.1"/>
    </source>
</evidence>